<evidence type="ECO:0000256" key="1">
    <source>
        <dbReference type="SAM" id="MobiDB-lite"/>
    </source>
</evidence>
<feature type="region of interest" description="Disordered" evidence="1">
    <location>
        <begin position="396"/>
        <end position="415"/>
    </location>
</feature>
<feature type="transmembrane region" description="Helical" evidence="2">
    <location>
        <begin position="153"/>
        <end position="173"/>
    </location>
</feature>
<feature type="compositionally biased region" description="Pro residues" evidence="1">
    <location>
        <begin position="24"/>
        <end position="33"/>
    </location>
</feature>
<dbReference type="EMBL" id="MN740981">
    <property type="protein sequence ID" value="QHU21154.1"/>
    <property type="molecule type" value="Genomic_DNA"/>
</dbReference>
<dbReference type="AlphaFoldDB" id="A0A6C0KXD1"/>
<reference evidence="3" key="1">
    <citation type="journal article" date="2020" name="Nature">
        <title>Giant virus diversity and host interactions through global metagenomics.</title>
        <authorList>
            <person name="Schulz F."/>
            <person name="Roux S."/>
            <person name="Paez-Espino D."/>
            <person name="Jungbluth S."/>
            <person name="Walsh D.A."/>
            <person name="Denef V.J."/>
            <person name="McMahon K.D."/>
            <person name="Konstantinidis K.T."/>
            <person name="Eloe-Fadrosh E.A."/>
            <person name="Kyrpides N.C."/>
            <person name="Woyke T."/>
        </authorList>
    </citation>
    <scope>NUCLEOTIDE SEQUENCE</scope>
    <source>
        <strain evidence="3">GVMAG-S-3300013094-100</strain>
    </source>
</reference>
<protein>
    <recommendedName>
        <fullName evidence="4">Transmembrane protein</fullName>
    </recommendedName>
</protein>
<keyword evidence="2" id="KW-0812">Transmembrane</keyword>
<name>A0A6C0KXD1_9ZZZZ</name>
<accession>A0A6C0KXD1</accession>
<sequence>MNNKAAGPQGPQDALFGSSGSAAPLPPSLPPTKPVENAATVPVTKIEETEIEETEIEKAIEVELVHFLHALTELHNEFKEIDLPTRVFTILGILIAITTGIISIVYSITLNNDYQKSLLIKNQINKESLDYNISHSISFDPRSLFKKSIKYKFILFLILPVLAFICAVIVIILMGFKPNDRQPIIYIPIAVVLIQSVLSIITNFVGFSSVRKNIRDIQNKTAQFNSYVLLNMYTDPNFLSILQNVPTNSFSMIKAIQAALNNVNDADKNDPTKIASVLLTLNLFIHIQKIGFKNPNIFQAFTLFNPANLTPDLFVMSDYLYRQPTYITNYSSRIIDIYKSGISQGTLNTNSGFATPSSTQLDANAAAQITEVAAQVQSQFSNSLLFSFAEAFDANNNNNTPTNTQNQTPSNQTPSNQIQITNDIFKQAEQPLETIINNLNNMVFKFDPEAGFSKFLRILIIIIVVSLLPTLFLFKNKKFRNASMKYIPKLFQLVSKLHGAPV</sequence>
<evidence type="ECO:0000256" key="2">
    <source>
        <dbReference type="SAM" id="Phobius"/>
    </source>
</evidence>
<evidence type="ECO:0000313" key="3">
    <source>
        <dbReference type="EMBL" id="QHU21154.1"/>
    </source>
</evidence>
<feature type="transmembrane region" description="Helical" evidence="2">
    <location>
        <begin position="185"/>
        <end position="207"/>
    </location>
</feature>
<proteinExistence type="predicted"/>
<feature type="region of interest" description="Disordered" evidence="1">
    <location>
        <begin position="1"/>
        <end position="41"/>
    </location>
</feature>
<evidence type="ECO:0008006" key="4">
    <source>
        <dbReference type="Google" id="ProtNLM"/>
    </source>
</evidence>
<keyword evidence="2" id="KW-0472">Membrane</keyword>
<organism evidence="3">
    <name type="scientific">viral metagenome</name>
    <dbReference type="NCBI Taxonomy" id="1070528"/>
    <lineage>
        <taxon>unclassified sequences</taxon>
        <taxon>metagenomes</taxon>
        <taxon>organismal metagenomes</taxon>
    </lineage>
</organism>
<keyword evidence="2" id="KW-1133">Transmembrane helix</keyword>
<feature type="transmembrane region" description="Helical" evidence="2">
    <location>
        <begin position="455"/>
        <end position="474"/>
    </location>
</feature>
<feature type="transmembrane region" description="Helical" evidence="2">
    <location>
        <begin position="87"/>
        <end position="108"/>
    </location>
</feature>